<feature type="transmembrane region" description="Helical" evidence="1">
    <location>
        <begin position="88"/>
        <end position="106"/>
    </location>
</feature>
<evidence type="ECO:0000313" key="4">
    <source>
        <dbReference type="Proteomes" id="UP001589814"/>
    </source>
</evidence>
<keyword evidence="4" id="KW-1185">Reference proteome</keyword>
<dbReference type="EMBL" id="JBHLVX010000024">
    <property type="protein sequence ID" value="MFC0267829.1"/>
    <property type="molecule type" value="Genomic_DNA"/>
</dbReference>
<keyword evidence="1" id="KW-1133">Transmembrane helix</keyword>
<dbReference type="Proteomes" id="UP001589814">
    <property type="component" value="Unassembled WGS sequence"/>
</dbReference>
<protein>
    <submittedName>
        <fullName evidence="3">EamA family transporter</fullName>
    </submittedName>
</protein>
<feature type="transmembrane region" description="Helical" evidence="1">
    <location>
        <begin position="29"/>
        <end position="48"/>
    </location>
</feature>
<feature type="domain" description="EamA" evidence="2">
    <location>
        <begin position="3"/>
        <end position="126"/>
    </location>
</feature>
<evidence type="ECO:0000259" key="2">
    <source>
        <dbReference type="Pfam" id="PF00892"/>
    </source>
</evidence>
<feature type="transmembrane region" description="Helical" evidence="1">
    <location>
        <begin position="197"/>
        <end position="215"/>
    </location>
</feature>
<feature type="transmembrane region" description="Helical" evidence="1">
    <location>
        <begin position="164"/>
        <end position="185"/>
    </location>
</feature>
<feature type="transmembrane region" description="Helical" evidence="1">
    <location>
        <begin position="60"/>
        <end position="81"/>
    </location>
</feature>
<dbReference type="RefSeq" id="WP_019953226.1">
    <property type="nucleotide sequence ID" value="NZ_JBHLVX010000024.1"/>
</dbReference>
<dbReference type="InterPro" id="IPR037185">
    <property type="entry name" value="EmrE-like"/>
</dbReference>
<keyword evidence="1" id="KW-0812">Transmembrane</keyword>
<comment type="caution">
    <text evidence="3">The sequence shown here is derived from an EMBL/GenBank/DDBJ whole genome shotgun (WGS) entry which is preliminary data.</text>
</comment>
<accession>A0ABV6G2F6</accession>
<dbReference type="SUPFAM" id="SSF103481">
    <property type="entry name" value="Multidrug resistance efflux transporter EmrE"/>
    <property type="match status" value="2"/>
</dbReference>
<proteinExistence type="predicted"/>
<feature type="transmembrane region" description="Helical" evidence="1">
    <location>
        <begin position="6"/>
        <end position="22"/>
    </location>
</feature>
<feature type="domain" description="EamA" evidence="2">
    <location>
        <begin position="138"/>
        <end position="268"/>
    </location>
</feature>
<evidence type="ECO:0000313" key="3">
    <source>
        <dbReference type="EMBL" id="MFC0267829.1"/>
    </source>
</evidence>
<evidence type="ECO:0000256" key="1">
    <source>
        <dbReference type="SAM" id="Phobius"/>
    </source>
</evidence>
<keyword evidence="1" id="KW-0472">Membrane</keyword>
<feature type="transmembrane region" description="Helical" evidence="1">
    <location>
        <begin position="251"/>
        <end position="270"/>
    </location>
</feature>
<gene>
    <name evidence="3" type="ORF">ACFFHW_07470</name>
</gene>
<feature type="transmembrane region" description="Helical" evidence="1">
    <location>
        <begin position="227"/>
        <end position="245"/>
    </location>
</feature>
<dbReference type="Pfam" id="PF00892">
    <property type="entry name" value="EamA"/>
    <property type="match status" value="2"/>
</dbReference>
<name>A0ABV6G2F6_9GAMM</name>
<feature type="transmembrane region" description="Helical" evidence="1">
    <location>
        <begin position="134"/>
        <end position="152"/>
    </location>
</feature>
<reference evidence="3 4" key="1">
    <citation type="submission" date="2024-09" db="EMBL/GenBank/DDBJ databases">
        <authorList>
            <person name="Sun Q."/>
            <person name="Mori K."/>
        </authorList>
    </citation>
    <scope>NUCLEOTIDE SEQUENCE [LARGE SCALE GENOMIC DNA]</scope>
    <source>
        <strain evidence="3 4">CCM 7415</strain>
    </source>
</reference>
<dbReference type="InterPro" id="IPR000620">
    <property type="entry name" value="EamA_dom"/>
</dbReference>
<organism evidence="3 4">
    <name type="scientific">Kushneria aurantia</name>
    <dbReference type="NCBI Taxonomy" id="504092"/>
    <lineage>
        <taxon>Bacteria</taxon>
        <taxon>Pseudomonadati</taxon>
        <taxon>Pseudomonadota</taxon>
        <taxon>Gammaproteobacteria</taxon>
        <taxon>Oceanospirillales</taxon>
        <taxon>Halomonadaceae</taxon>
        <taxon>Kushneria</taxon>
    </lineage>
</organism>
<sequence length="279" mass="30646">MLIQAIMANLLWGMMPLYYYFLGDVSPVLLLSFQIAGTFGTLALYSYIRGEILFPSNTLQYLPTAFLISCNWIFYMIAVLGGRVLEASYAYMIMPIITVMVGAVILKEELNLMHKIGVLICSFSVVTDAVSVKAFPLLSFFIALPFSLYVILHKKRGTTDVVGSLRSETALMTPFVIALGVFLLPSSTLGEVSYKDWFLLLAMGLVNATPLLLFVKASRNLRAVELGVCQFIAPITAAILALALFNSHINPSRIASFVGMVTGMGFVVFARSTTYAEQK</sequence>